<dbReference type="HOGENOM" id="CLU_2380877_0_0_0"/>
<evidence type="ECO:0000313" key="2">
    <source>
        <dbReference type="Proteomes" id="UP000006898"/>
    </source>
</evidence>
<dbReference type="Proteomes" id="UP000006898">
    <property type="component" value="Chromosome"/>
</dbReference>
<organism evidence="1 2">
    <name type="scientific">Methylomirabilis oxygeniifera</name>
    <dbReference type="NCBI Taxonomy" id="671143"/>
    <lineage>
        <taxon>Bacteria</taxon>
        <taxon>Candidatus Methylomirabilota</taxon>
        <taxon>Candidatus Methylomirabilia</taxon>
        <taxon>Candidatus Methylomirabilales</taxon>
        <taxon>Candidatus Methylomirabilaceae</taxon>
        <taxon>Candidatus Methylomirabilis</taxon>
    </lineage>
</organism>
<dbReference type="KEGG" id="mox:DAMO_2275"/>
<sequence>MSPARLTSYDRFRAKPHSLGSGYQDIQRADIWMDTPRNFAVHPGRLDLDKAIQMVDIVEASRRDRYVARMRYTMQCTSGLKRLHNSCVVIELNP</sequence>
<dbReference type="EMBL" id="FP565575">
    <property type="protein sequence ID" value="CBE69325.1"/>
    <property type="molecule type" value="Genomic_DNA"/>
</dbReference>
<reference evidence="1 2" key="1">
    <citation type="journal article" date="2010" name="Nature">
        <title>Nitrite-driven anaerobic methane oxidation by oxygenic bacteria.</title>
        <authorList>
            <person name="Ettwig K.F."/>
            <person name="Butler M.K."/>
            <person name="Le Paslier D."/>
            <person name="Pelletier E."/>
            <person name="Mangenot S."/>
            <person name="Kuypers M.M.M."/>
            <person name="Schreiber F."/>
            <person name="Dutilh B.E."/>
            <person name="Zedelius J."/>
            <person name="de Beer D."/>
            <person name="Gloerich J."/>
            <person name="Wessels H.J.C.T."/>
            <person name="van Allen T."/>
            <person name="Luesken F."/>
            <person name="Wu M."/>
            <person name="van de Pas-Schoonen K.T."/>
            <person name="Op den Camp H.J.M."/>
            <person name="Janssen-Megens E.M."/>
            <person name="Francoijs K-J."/>
            <person name="Stunnenberg H."/>
            <person name="Weissenbach J."/>
            <person name="Jetten M.S.M."/>
            <person name="Strous M."/>
        </authorList>
    </citation>
    <scope>NUCLEOTIDE SEQUENCE [LARGE SCALE GENOMIC DNA]</scope>
</reference>
<name>D5MI32_METO1</name>
<gene>
    <name evidence="1" type="ORF">DAMO_2275</name>
</gene>
<protein>
    <submittedName>
        <fullName evidence="1">Uncharacterized protein</fullName>
    </submittedName>
</protein>
<evidence type="ECO:0000313" key="1">
    <source>
        <dbReference type="EMBL" id="CBE69325.1"/>
    </source>
</evidence>
<accession>D5MI32</accession>
<dbReference type="STRING" id="671143.DAMO_2275"/>
<dbReference type="AlphaFoldDB" id="D5MI32"/>
<proteinExistence type="predicted"/>